<gene>
    <name evidence="2" type="ORF">RHSIM_Rhsim04G0177100</name>
</gene>
<evidence type="ECO:0000313" key="3">
    <source>
        <dbReference type="Proteomes" id="UP000626092"/>
    </source>
</evidence>
<feature type="compositionally biased region" description="Low complexity" evidence="1">
    <location>
        <begin position="861"/>
        <end position="886"/>
    </location>
</feature>
<feature type="compositionally biased region" description="Basic and acidic residues" evidence="1">
    <location>
        <begin position="1041"/>
        <end position="1051"/>
    </location>
</feature>
<name>A0A834H2U2_RHOSS</name>
<feature type="region of interest" description="Disordered" evidence="1">
    <location>
        <begin position="274"/>
        <end position="300"/>
    </location>
</feature>
<evidence type="ECO:0000256" key="1">
    <source>
        <dbReference type="SAM" id="MobiDB-lite"/>
    </source>
</evidence>
<feature type="compositionally biased region" description="Polar residues" evidence="1">
    <location>
        <begin position="1280"/>
        <end position="1298"/>
    </location>
</feature>
<feature type="compositionally biased region" description="Polar residues" evidence="1">
    <location>
        <begin position="1196"/>
        <end position="1206"/>
    </location>
</feature>
<dbReference type="PANTHER" id="PTHR31008:SF2">
    <property type="entry name" value="COP1-INTERACTING PROTEIN-LIKE PROTEIN"/>
    <property type="match status" value="1"/>
</dbReference>
<feature type="region of interest" description="Disordered" evidence="1">
    <location>
        <begin position="1257"/>
        <end position="1330"/>
    </location>
</feature>
<evidence type="ECO:0008006" key="4">
    <source>
        <dbReference type="Google" id="ProtNLM"/>
    </source>
</evidence>
<reference evidence="2" key="1">
    <citation type="submission" date="2019-11" db="EMBL/GenBank/DDBJ databases">
        <authorList>
            <person name="Liu Y."/>
            <person name="Hou J."/>
            <person name="Li T.-Q."/>
            <person name="Guan C.-H."/>
            <person name="Wu X."/>
            <person name="Wu H.-Z."/>
            <person name="Ling F."/>
            <person name="Zhang R."/>
            <person name="Shi X.-G."/>
            <person name="Ren J.-P."/>
            <person name="Chen E.-F."/>
            <person name="Sun J.-M."/>
        </authorList>
    </citation>
    <scope>NUCLEOTIDE SEQUENCE</scope>
    <source>
        <strain evidence="2">Adult_tree_wgs_1</strain>
        <tissue evidence="2">Leaves</tissue>
    </source>
</reference>
<dbReference type="EMBL" id="WJXA01000004">
    <property type="protein sequence ID" value="KAF7146407.1"/>
    <property type="molecule type" value="Genomic_DNA"/>
</dbReference>
<sequence length="1330" mass="146893">MKPTARLDFAVFQLTPTRTRFDLVITANGKTEKIATGLLNPFLAHLKTAQEQIAKGGYSISLEPEPGSDRTWFTKGTVERFVRFVSTPEILERVYTIESEILQIGEAIAIQGNNDMGLSTVEEYQAKPIGSSEGSKPVADANDEKAIVLYKPDSQLPEANGSATKEGNSKVQLLKVLEIRKTVLQKEQGMAFARAAAAGFDIDLMAQLVSFAECFGASRLMDACLRFMDLWKRKHETGQWVEVEAAEAMSSRSEFSAMNASGIILSSMANNQNESHGDLVSEDNGQAGINAGAEQKHPVDHQVPVGPQEYFQSQFPHPMYPPWPIHSPPGALPVFQPYPGLPYYQNYPGNGPFYPPHYPPADNSHSNGGHRAGKRRQSMDSRDGNTESEEWQMEPSKTKSPGDLELENESRKKAGRSGKRQSGTVVIRNINYIASTGQNSSGSESLSASDSDTDKEMMHKNSLSPKRKGRNAKSKDESKLFNKEGTNYEKEAEGGNWQAFQNFLLKDTDERSHAADQGMFDSEKDVQMRRRKNAVGGDPLADWRYSAEVQDGRMTELHKAGGSMTRVMRSSNDEVLTSRGEGHYGRGSTYDQTDIQYTEINGRKVAYRRNANDDFMIAGRETHSQYMSSTEPLAANGFRHATNNFDKSSQGKTDESFIVPFRSMSLDQVGNDDRTAVDMDSELPHKTKNNSNRIGNRANYEPDELSLMPERGTQNSNFGYDPALDYEMLVHVRDATALDKQNKEEMADVKQGSKKLERDRKSKVTPDSLNKKKTSGPIRKGKPSKLSPLEDARARAEKLRTYKADLQKMKKEKVLLLIILALSMLFRTVRSLAAKWPVTLEEEDRKRLEGLKMERQKRIAARASSAAAQSTSSQPSKKPLPTKLSLGSVRGSKFSDSEPGSSSPLQRSKIRTSTLGSNASQKASKISKSSNGSHMPGNRMTRSASSLSEPRKESRHATPDSKPSVVKIRRLSEPKTMRSPYVAPVKTPGAELVSKRKVSSEPESKKISAIINLDRSKAATLPELKIRTSKESSDIGQNKSAPKEMTQEVKAIKSSVTSSSTKLDRKIDKRTHQSEVDDNPVIDKTIVMLEYEKPPLPVVHSSEENMAVQKEHYGSHGKVEKNDMISEYVAIHAPASPTEGLVIEAVQSQIQEQPKFHMVTSAEKEAQNSSSVRTSGKPYQAPYARLSSLEDPCTANPENGKTPSTRLETETMGVKAQVSGFEDLKLAMIPESLAKVQVKESPKGFKRLLMFAKKNHSSVAGEHSVESDNASVDGSELDGNVTNAASSSEVRTLKNQISQDEEATSQKPSRNFSLLSPFRSKTSEKKLTSS</sequence>
<feature type="compositionally biased region" description="Low complexity" evidence="1">
    <location>
        <begin position="917"/>
        <end position="931"/>
    </location>
</feature>
<feature type="compositionally biased region" description="Basic and acidic residues" evidence="1">
    <location>
        <begin position="396"/>
        <end position="412"/>
    </location>
</feature>
<keyword evidence="3" id="KW-1185">Reference proteome</keyword>
<feature type="compositionally biased region" description="Basic and acidic residues" evidence="1">
    <location>
        <begin position="949"/>
        <end position="959"/>
    </location>
</feature>
<feature type="compositionally biased region" description="Basic and acidic residues" evidence="1">
    <location>
        <begin position="473"/>
        <end position="482"/>
    </location>
</feature>
<dbReference type="Proteomes" id="UP000626092">
    <property type="component" value="Unassembled WGS sequence"/>
</dbReference>
<proteinExistence type="predicted"/>
<feature type="region of interest" description="Disordered" evidence="1">
    <location>
        <begin position="856"/>
        <end position="983"/>
    </location>
</feature>
<organism evidence="2 3">
    <name type="scientific">Rhododendron simsii</name>
    <name type="common">Sims's rhododendron</name>
    <dbReference type="NCBI Taxonomy" id="118357"/>
    <lineage>
        <taxon>Eukaryota</taxon>
        <taxon>Viridiplantae</taxon>
        <taxon>Streptophyta</taxon>
        <taxon>Embryophyta</taxon>
        <taxon>Tracheophyta</taxon>
        <taxon>Spermatophyta</taxon>
        <taxon>Magnoliopsida</taxon>
        <taxon>eudicotyledons</taxon>
        <taxon>Gunneridae</taxon>
        <taxon>Pentapetalae</taxon>
        <taxon>asterids</taxon>
        <taxon>Ericales</taxon>
        <taxon>Ericaceae</taxon>
        <taxon>Ericoideae</taxon>
        <taxon>Rhodoreae</taxon>
        <taxon>Rhododendron</taxon>
    </lineage>
</organism>
<accession>A0A834H2U2</accession>
<feature type="compositionally biased region" description="Basic and acidic residues" evidence="1">
    <location>
        <begin position="1321"/>
        <end position="1330"/>
    </location>
</feature>
<feature type="compositionally biased region" description="Basic residues" evidence="1">
    <location>
        <begin position="771"/>
        <end position="783"/>
    </location>
</feature>
<comment type="caution">
    <text evidence="2">The sequence shown here is derived from an EMBL/GenBank/DDBJ whole genome shotgun (WGS) entry which is preliminary data.</text>
</comment>
<feature type="compositionally biased region" description="Polar residues" evidence="1">
    <location>
        <begin position="1305"/>
        <end position="1314"/>
    </location>
</feature>
<protein>
    <recommendedName>
        <fullName evidence="4">COP1-interacting protein 7</fullName>
    </recommendedName>
</protein>
<dbReference type="OrthoDB" id="1928292at2759"/>
<feature type="region of interest" description="Disordered" evidence="1">
    <location>
        <begin position="1029"/>
        <end position="1074"/>
    </location>
</feature>
<feature type="compositionally biased region" description="Basic and acidic residues" evidence="1">
    <location>
        <begin position="1062"/>
        <end position="1074"/>
    </location>
</feature>
<feature type="region of interest" description="Disordered" evidence="1">
    <location>
        <begin position="354"/>
        <end position="482"/>
    </location>
</feature>
<evidence type="ECO:0000313" key="2">
    <source>
        <dbReference type="EMBL" id="KAF7146407.1"/>
    </source>
</evidence>
<feature type="compositionally biased region" description="Low complexity" evidence="1">
    <location>
        <begin position="434"/>
        <end position="450"/>
    </location>
</feature>
<dbReference type="PANTHER" id="PTHR31008">
    <property type="entry name" value="COP1-INTERACTING PROTEIN-RELATED"/>
    <property type="match status" value="1"/>
</dbReference>
<feature type="compositionally biased region" description="Polar residues" evidence="1">
    <location>
        <begin position="898"/>
        <end position="916"/>
    </location>
</feature>
<feature type="region of interest" description="Disordered" evidence="1">
    <location>
        <begin position="741"/>
        <end position="792"/>
    </location>
</feature>
<feature type="region of interest" description="Disordered" evidence="1">
    <location>
        <begin position="1189"/>
        <end position="1211"/>
    </location>
</feature>
<feature type="compositionally biased region" description="Basic and acidic residues" evidence="1">
    <location>
        <begin position="754"/>
        <end position="764"/>
    </location>
</feature>